<dbReference type="PROSITE" id="PS50011">
    <property type="entry name" value="PROTEIN_KINASE_DOM"/>
    <property type="match status" value="1"/>
</dbReference>
<dbReference type="GO" id="GO:0048468">
    <property type="term" value="P:cell development"/>
    <property type="evidence" value="ECO:0007669"/>
    <property type="project" value="UniProtKB-ARBA"/>
</dbReference>
<dbReference type="Gene3D" id="3.30.200.20">
    <property type="entry name" value="Phosphorylase Kinase, domain 1"/>
    <property type="match status" value="1"/>
</dbReference>
<dbReference type="InterPro" id="IPR017441">
    <property type="entry name" value="Protein_kinase_ATP_BS"/>
</dbReference>
<reference evidence="13" key="1">
    <citation type="submission" date="2021-02" db="EMBL/GenBank/DDBJ databases">
        <authorList>
            <person name="Nowell W R."/>
        </authorList>
    </citation>
    <scope>NUCLEOTIDE SEQUENCE</scope>
</reference>
<feature type="non-terminal residue" evidence="13">
    <location>
        <position position="158"/>
    </location>
</feature>
<dbReference type="SUPFAM" id="SSF56112">
    <property type="entry name" value="Protein kinase-like (PK-like)"/>
    <property type="match status" value="1"/>
</dbReference>
<comment type="cofactor">
    <cofactor evidence="1">
        <name>Mg(2+)</name>
        <dbReference type="ChEBI" id="CHEBI:18420"/>
    </cofactor>
</comment>
<comment type="caution">
    <text evidence="13">The sequence shown here is derived from an EMBL/GenBank/DDBJ whole genome shotgun (WGS) entry which is preliminary data.</text>
</comment>
<dbReference type="InterPro" id="IPR050117">
    <property type="entry name" value="MAPK"/>
</dbReference>
<feature type="domain" description="Protein kinase" evidence="12">
    <location>
        <begin position="58"/>
        <end position="158"/>
    </location>
</feature>
<dbReference type="GO" id="GO:0005634">
    <property type="term" value="C:nucleus"/>
    <property type="evidence" value="ECO:0007669"/>
    <property type="project" value="UniProtKB-ARBA"/>
</dbReference>
<comment type="catalytic activity">
    <reaction evidence="8">
        <text>L-threonyl-[protein] + ATP = O-phospho-L-threonyl-[protein] + ADP + H(+)</text>
        <dbReference type="Rhea" id="RHEA:46608"/>
        <dbReference type="Rhea" id="RHEA-COMP:11060"/>
        <dbReference type="Rhea" id="RHEA-COMP:11605"/>
        <dbReference type="ChEBI" id="CHEBI:15378"/>
        <dbReference type="ChEBI" id="CHEBI:30013"/>
        <dbReference type="ChEBI" id="CHEBI:30616"/>
        <dbReference type="ChEBI" id="CHEBI:61977"/>
        <dbReference type="ChEBI" id="CHEBI:456216"/>
        <dbReference type="EC" id="2.7.11.24"/>
    </reaction>
</comment>
<dbReference type="AlphaFoldDB" id="A0A8S3J4H5"/>
<evidence type="ECO:0000256" key="1">
    <source>
        <dbReference type="ARBA" id="ARBA00001946"/>
    </source>
</evidence>
<comment type="similarity">
    <text evidence="2">Belongs to the protein kinase superfamily. CMGC Ser/Thr protein kinase family. MAP kinase subfamily.</text>
</comment>
<keyword evidence="6 10" id="KW-0067">ATP-binding</keyword>
<dbReference type="Pfam" id="PF00069">
    <property type="entry name" value="Pkinase"/>
    <property type="match status" value="1"/>
</dbReference>
<dbReference type="PANTHER" id="PTHR24055">
    <property type="entry name" value="MITOGEN-ACTIVATED PROTEIN KINASE"/>
    <property type="match status" value="1"/>
</dbReference>
<evidence type="ECO:0000256" key="3">
    <source>
        <dbReference type="ARBA" id="ARBA00012411"/>
    </source>
</evidence>
<feature type="region of interest" description="Disordered" evidence="11">
    <location>
        <begin position="1"/>
        <end position="40"/>
    </location>
</feature>
<keyword evidence="4" id="KW-0597">Phosphoprotein</keyword>
<sequence>MNITGKDGEQADISNHESNSYTDMITNSTNVSSKTPPSALGPNVEIVRQQRFEVGPRYTDLKFIGEGAYGMVVSAFDHTTQQRVAIKKITPFEHQCFCQRTLREIKILSRFRHENIINIQEVMRAQTIDQMKDIYIVQCLMECDLYKLLRHQRLTDEH</sequence>
<dbReference type="FunFam" id="3.30.200.20:FF:000181">
    <property type="entry name" value="Mitogen-activated protein kinase"/>
    <property type="match status" value="1"/>
</dbReference>
<evidence type="ECO:0000256" key="5">
    <source>
        <dbReference type="ARBA" id="ARBA00022741"/>
    </source>
</evidence>
<evidence type="ECO:0000313" key="13">
    <source>
        <dbReference type="EMBL" id="CAF5209798.1"/>
    </source>
</evidence>
<evidence type="ECO:0000256" key="4">
    <source>
        <dbReference type="ARBA" id="ARBA00022553"/>
    </source>
</evidence>
<evidence type="ECO:0000256" key="10">
    <source>
        <dbReference type="PROSITE-ProRule" id="PRU10141"/>
    </source>
</evidence>
<evidence type="ECO:0000256" key="7">
    <source>
        <dbReference type="ARBA" id="ARBA00023306"/>
    </source>
</evidence>
<organism evidence="13 14">
    <name type="scientific">Rotaria magnacalcarata</name>
    <dbReference type="NCBI Taxonomy" id="392030"/>
    <lineage>
        <taxon>Eukaryota</taxon>
        <taxon>Metazoa</taxon>
        <taxon>Spiralia</taxon>
        <taxon>Gnathifera</taxon>
        <taxon>Rotifera</taxon>
        <taxon>Eurotatoria</taxon>
        <taxon>Bdelloidea</taxon>
        <taxon>Philodinida</taxon>
        <taxon>Philodinidae</taxon>
        <taxon>Rotaria</taxon>
    </lineage>
</organism>
<dbReference type="GO" id="GO:0005737">
    <property type="term" value="C:cytoplasm"/>
    <property type="evidence" value="ECO:0007669"/>
    <property type="project" value="UniProtKB-ARBA"/>
</dbReference>
<feature type="binding site" evidence="10">
    <location>
        <position position="88"/>
    </location>
    <ligand>
        <name>ATP</name>
        <dbReference type="ChEBI" id="CHEBI:30616"/>
    </ligand>
</feature>
<evidence type="ECO:0000259" key="12">
    <source>
        <dbReference type="PROSITE" id="PS50011"/>
    </source>
</evidence>
<accession>A0A8S3J4H5</accession>
<keyword evidence="5 10" id="KW-0547">Nucleotide-binding</keyword>
<name>A0A8S3J4H5_9BILA</name>
<proteinExistence type="inferred from homology"/>
<dbReference type="GO" id="GO:0003006">
    <property type="term" value="P:developmental process involved in reproduction"/>
    <property type="evidence" value="ECO:0007669"/>
    <property type="project" value="UniProtKB-ARBA"/>
</dbReference>
<comment type="catalytic activity">
    <reaction evidence="9">
        <text>L-seryl-[protein] + ATP = O-phospho-L-seryl-[protein] + ADP + H(+)</text>
        <dbReference type="Rhea" id="RHEA:17989"/>
        <dbReference type="Rhea" id="RHEA-COMP:9863"/>
        <dbReference type="Rhea" id="RHEA-COMP:11604"/>
        <dbReference type="ChEBI" id="CHEBI:15378"/>
        <dbReference type="ChEBI" id="CHEBI:29999"/>
        <dbReference type="ChEBI" id="CHEBI:30616"/>
        <dbReference type="ChEBI" id="CHEBI:83421"/>
        <dbReference type="ChEBI" id="CHEBI:456216"/>
        <dbReference type="EC" id="2.7.11.24"/>
    </reaction>
</comment>
<dbReference type="InterPro" id="IPR000719">
    <property type="entry name" value="Prot_kinase_dom"/>
</dbReference>
<dbReference type="InterPro" id="IPR011009">
    <property type="entry name" value="Kinase-like_dom_sf"/>
</dbReference>
<evidence type="ECO:0000256" key="11">
    <source>
        <dbReference type="SAM" id="MobiDB-lite"/>
    </source>
</evidence>
<dbReference type="Proteomes" id="UP000676336">
    <property type="component" value="Unassembled WGS sequence"/>
</dbReference>
<dbReference type="PROSITE" id="PS00107">
    <property type="entry name" value="PROTEIN_KINASE_ATP"/>
    <property type="match status" value="1"/>
</dbReference>
<evidence type="ECO:0000256" key="9">
    <source>
        <dbReference type="ARBA" id="ARBA00048312"/>
    </source>
</evidence>
<keyword evidence="7" id="KW-0131">Cell cycle</keyword>
<feature type="compositionally biased region" description="Polar residues" evidence="11">
    <location>
        <begin position="12"/>
        <end position="36"/>
    </location>
</feature>
<evidence type="ECO:0000256" key="8">
    <source>
        <dbReference type="ARBA" id="ARBA00047592"/>
    </source>
</evidence>
<dbReference type="EC" id="2.7.11.24" evidence="3"/>
<evidence type="ECO:0000256" key="6">
    <source>
        <dbReference type="ARBA" id="ARBA00022840"/>
    </source>
</evidence>
<gene>
    <name evidence="13" type="ORF">SMN809_LOCUS77971</name>
</gene>
<dbReference type="GO" id="GO:0004707">
    <property type="term" value="F:MAP kinase activity"/>
    <property type="evidence" value="ECO:0007669"/>
    <property type="project" value="UniProtKB-EC"/>
</dbReference>
<evidence type="ECO:0000256" key="2">
    <source>
        <dbReference type="ARBA" id="ARBA00008832"/>
    </source>
</evidence>
<dbReference type="EMBL" id="CAJOBI010338673">
    <property type="protein sequence ID" value="CAF5209798.1"/>
    <property type="molecule type" value="Genomic_DNA"/>
</dbReference>
<protein>
    <recommendedName>
        <fullName evidence="3">mitogen-activated protein kinase</fullName>
        <ecNumber evidence="3">2.7.11.24</ecNumber>
    </recommendedName>
</protein>
<dbReference type="GO" id="GO:0005524">
    <property type="term" value="F:ATP binding"/>
    <property type="evidence" value="ECO:0007669"/>
    <property type="project" value="UniProtKB-UniRule"/>
</dbReference>
<evidence type="ECO:0000313" key="14">
    <source>
        <dbReference type="Proteomes" id="UP000676336"/>
    </source>
</evidence>